<name>A0AAW5SSR6_MYCNV</name>
<reference evidence="3" key="3">
    <citation type="journal article" date="2022" name="BMC Genomics">
        <title>Comparative genome analysis of mycobacteria focusing on tRNA and non-coding RNA.</title>
        <authorList>
            <person name="Behra P.R.K."/>
            <person name="Pettersson B.M.F."/>
            <person name="Ramesh M."/>
            <person name="Das S."/>
            <person name="Dasgupta S."/>
            <person name="Kirsebom L.A."/>
        </authorList>
    </citation>
    <scope>NUCLEOTIDE SEQUENCE</scope>
    <source>
        <strain evidence="3">DSM 44203</strain>
    </source>
</reference>
<dbReference type="Gene3D" id="3.30.60.230">
    <property type="entry name" value="Lsr2, dimerization domain"/>
    <property type="match status" value="1"/>
</dbReference>
<comment type="caution">
    <text evidence="3">The sequence shown here is derived from an EMBL/GenBank/DDBJ whole genome shotgun (WGS) entry which is preliminary data.</text>
</comment>
<evidence type="ECO:0000313" key="5">
    <source>
        <dbReference type="Proteomes" id="UP001207528"/>
    </source>
</evidence>
<dbReference type="EMBL" id="BCTA01000012">
    <property type="protein sequence ID" value="GAT07622.1"/>
    <property type="molecule type" value="Genomic_DNA"/>
</dbReference>
<feature type="domain" description="Lsr2 dimerization" evidence="1">
    <location>
        <begin position="1"/>
        <end position="57"/>
    </location>
</feature>
<protein>
    <submittedName>
        <fullName evidence="3">Lsr2 family protein</fullName>
    </submittedName>
    <submittedName>
        <fullName evidence="2">Lsr2-like protein</fullName>
    </submittedName>
</protein>
<sequence>MARKTESYLVDDFDGSKPANTIPFSYRGAEYEIDLSETNAREFDKDMARYIDAGRRVRNGRGMRRSEERHQKLQAARAWLREQGYDIGKQGRIPKAWLEEFEKFEKAQGQRDDTAQTTGTDG</sequence>
<reference evidence="2 4" key="1">
    <citation type="journal article" date="2016" name="Genome Announc.">
        <title>Draft Genome Sequences of Five Rapidly Growing Mycobacterium Species, M. thermoresistibile, M. fortuitum subsp. acetamidolyticum, M. canariasense, M. brisbanense, and M. novocastrense.</title>
        <authorList>
            <person name="Katahira K."/>
            <person name="Ogura Y."/>
            <person name="Gotoh Y."/>
            <person name="Hayashi T."/>
        </authorList>
    </citation>
    <scope>NUCLEOTIDE SEQUENCE [LARGE SCALE GENOMIC DNA]</scope>
    <source>
        <strain evidence="2 4">JCM18114</strain>
    </source>
</reference>
<dbReference type="InterPro" id="IPR042261">
    <property type="entry name" value="Lsr2-like_dimerization"/>
</dbReference>
<reference evidence="3" key="2">
    <citation type="submission" date="2020-07" db="EMBL/GenBank/DDBJ databases">
        <authorList>
            <person name="Pettersson B.M.F."/>
            <person name="Behra P.R.K."/>
            <person name="Ramesh M."/>
            <person name="Das S."/>
            <person name="Dasgupta S."/>
            <person name="Kirsebom L.A."/>
        </authorList>
    </citation>
    <scope>NUCLEOTIDE SEQUENCE</scope>
    <source>
        <strain evidence="3">DSM 44203</strain>
    </source>
</reference>
<dbReference type="AlphaFoldDB" id="A0AAW5SSR6"/>
<evidence type="ECO:0000313" key="2">
    <source>
        <dbReference type="EMBL" id="GAT07622.1"/>
    </source>
</evidence>
<organism evidence="3 5">
    <name type="scientific">Mycolicibacterium novocastrense</name>
    <name type="common">Mycobacterium novocastrense</name>
    <dbReference type="NCBI Taxonomy" id="59813"/>
    <lineage>
        <taxon>Bacteria</taxon>
        <taxon>Bacillati</taxon>
        <taxon>Actinomycetota</taxon>
        <taxon>Actinomycetes</taxon>
        <taxon>Mycobacteriales</taxon>
        <taxon>Mycobacteriaceae</taxon>
        <taxon>Mycolicibacterium</taxon>
    </lineage>
</organism>
<evidence type="ECO:0000313" key="4">
    <source>
        <dbReference type="Proteomes" id="UP000069773"/>
    </source>
</evidence>
<dbReference type="InterPro" id="IPR036625">
    <property type="entry name" value="E3-bd_dom_sf"/>
</dbReference>
<dbReference type="Proteomes" id="UP001207528">
    <property type="component" value="Unassembled WGS sequence"/>
</dbReference>
<dbReference type="GO" id="GO:0003677">
    <property type="term" value="F:DNA binding"/>
    <property type="evidence" value="ECO:0007669"/>
    <property type="project" value="InterPro"/>
</dbReference>
<accession>A0AAW5SSR6</accession>
<keyword evidence="4" id="KW-1185">Reference proteome</keyword>
<dbReference type="Gene3D" id="4.10.320.10">
    <property type="entry name" value="E3-binding domain"/>
    <property type="match status" value="1"/>
</dbReference>
<dbReference type="Proteomes" id="UP000069773">
    <property type="component" value="Unassembled WGS sequence"/>
</dbReference>
<dbReference type="RefSeq" id="WP_067387418.1">
    <property type="nucleotide sequence ID" value="NZ_BCTA01000012.1"/>
</dbReference>
<gene>
    <name evidence="3" type="ORF">H7I77_25285</name>
    <name evidence="2" type="ORF">RMCN_0755</name>
</gene>
<evidence type="ECO:0000313" key="3">
    <source>
        <dbReference type="EMBL" id="MCV7026625.1"/>
    </source>
</evidence>
<dbReference type="InterPro" id="IPR024412">
    <property type="entry name" value="Lsr2_dim_dom"/>
</dbReference>
<evidence type="ECO:0000259" key="1">
    <source>
        <dbReference type="Pfam" id="PF11774"/>
    </source>
</evidence>
<dbReference type="EMBL" id="JACKTI010000069">
    <property type="protein sequence ID" value="MCV7026625.1"/>
    <property type="molecule type" value="Genomic_DNA"/>
</dbReference>
<proteinExistence type="predicted"/>
<dbReference type="Pfam" id="PF11774">
    <property type="entry name" value="Lsr2"/>
    <property type="match status" value="1"/>
</dbReference>
<dbReference type="GO" id="GO:0016746">
    <property type="term" value="F:acyltransferase activity"/>
    <property type="evidence" value="ECO:0007669"/>
    <property type="project" value="InterPro"/>
</dbReference>